<feature type="transmembrane region" description="Helical" evidence="1">
    <location>
        <begin position="12"/>
        <end position="33"/>
    </location>
</feature>
<keyword evidence="4" id="KW-1185">Reference proteome</keyword>
<comment type="caution">
    <text evidence="3">The sequence shown here is derived from an EMBL/GenBank/DDBJ whole genome shotgun (WGS) entry which is preliminary data.</text>
</comment>
<name>A0A9J6R998_9BACI</name>
<protein>
    <submittedName>
        <fullName evidence="3">DUF5590 domain-containing protein</fullName>
    </submittedName>
</protein>
<accession>A0A9J6R998</accession>
<dbReference type="RefSeq" id="WP_268778651.1">
    <property type="nucleotide sequence ID" value="NZ_JAPRAT010000002.1"/>
</dbReference>
<reference evidence="3" key="1">
    <citation type="submission" date="2022-11" db="EMBL/GenBank/DDBJ databases">
        <title>WGS of Natronobacillus azotifigens 24KS-1, an anaerobic diazotrophic haloalkaliphile from soda-rich habitats.</title>
        <authorList>
            <person name="Sorokin D.Y."/>
            <person name="Merkel A.Y."/>
        </authorList>
    </citation>
    <scope>NUCLEOTIDE SEQUENCE</scope>
    <source>
        <strain evidence="3">24KS-1</strain>
    </source>
</reference>
<organism evidence="3 4">
    <name type="scientific">Natronobacillus azotifigens</name>
    <dbReference type="NCBI Taxonomy" id="472978"/>
    <lineage>
        <taxon>Bacteria</taxon>
        <taxon>Bacillati</taxon>
        <taxon>Bacillota</taxon>
        <taxon>Bacilli</taxon>
        <taxon>Bacillales</taxon>
        <taxon>Bacillaceae</taxon>
        <taxon>Natronobacillus</taxon>
    </lineage>
</organism>
<dbReference type="SUPFAM" id="SSF54403">
    <property type="entry name" value="Cystatin/monellin"/>
    <property type="match status" value="2"/>
</dbReference>
<gene>
    <name evidence="3" type="ORF">OWO01_01485</name>
</gene>
<keyword evidence="1" id="KW-0812">Transmembrane</keyword>
<evidence type="ECO:0000256" key="1">
    <source>
        <dbReference type="SAM" id="Phobius"/>
    </source>
</evidence>
<evidence type="ECO:0000313" key="4">
    <source>
        <dbReference type="Proteomes" id="UP001084197"/>
    </source>
</evidence>
<proteinExistence type="predicted"/>
<dbReference type="Pfam" id="PF17881">
    <property type="entry name" value="TseB"/>
    <property type="match status" value="1"/>
</dbReference>
<dbReference type="Gene3D" id="3.10.450.40">
    <property type="match status" value="2"/>
</dbReference>
<keyword evidence="1" id="KW-0472">Membrane</keyword>
<evidence type="ECO:0000313" key="3">
    <source>
        <dbReference type="EMBL" id="MCZ0701883.1"/>
    </source>
</evidence>
<dbReference type="EMBL" id="JAPRAT010000002">
    <property type="protein sequence ID" value="MCZ0701883.1"/>
    <property type="molecule type" value="Genomic_DNA"/>
</dbReference>
<dbReference type="InterPro" id="IPR046350">
    <property type="entry name" value="Cystatin_sf"/>
</dbReference>
<sequence>MKQRSLLSIVPNWLKIGLVVGFLLLIGFLGYGINLYQTIQANKTEDFDQTRRRVIAETELVEIDDISRYHGNAFYHVVTGTTSEDEQVLAYVLVDNDEEEILIYHLSELTSKETVTHTWQEEMDVKELLSKQYGIRGTTPLLEFIYIDANNRLSYDYYRLDDGSYDSGISFSQKFN</sequence>
<dbReference type="Proteomes" id="UP001084197">
    <property type="component" value="Unassembled WGS sequence"/>
</dbReference>
<evidence type="ECO:0000259" key="2">
    <source>
        <dbReference type="Pfam" id="PF17881"/>
    </source>
</evidence>
<feature type="domain" description="Cell wall elongation regulator TseB-like" evidence="2">
    <location>
        <begin position="50"/>
        <end position="92"/>
    </location>
</feature>
<dbReference type="AlphaFoldDB" id="A0A9J6R998"/>
<dbReference type="InterPro" id="IPR041401">
    <property type="entry name" value="TseB-like_dom"/>
</dbReference>
<keyword evidence="1" id="KW-1133">Transmembrane helix</keyword>